<dbReference type="Pfam" id="PF15915">
    <property type="entry name" value="BAT"/>
    <property type="match status" value="1"/>
</dbReference>
<dbReference type="Proteomes" id="UP001056855">
    <property type="component" value="Chromosome"/>
</dbReference>
<organism evidence="5 6">
    <name type="scientific">Natronosalvus rutilus</name>
    <dbReference type="NCBI Taxonomy" id="2953753"/>
    <lineage>
        <taxon>Archaea</taxon>
        <taxon>Methanobacteriati</taxon>
        <taxon>Methanobacteriota</taxon>
        <taxon>Stenosarchaea group</taxon>
        <taxon>Halobacteria</taxon>
        <taxon>Halobacteriales</taxon>
        <taxon>Natrialbaceae</taxon>
        <taxon>Natronosalvus</taxon>
    </lineage>
</organism>
<name>A0A9E7N9D8_9EURY</name>
<evidence type="ECO:0000313" key="6">
    <source>
        <dbReference type="Proteomes" id="UP001056855"/>
    </source>
</evidence>
<evidence type="ECO:0000313" key="5">
    <source>
        <dbReference type="EMBL" id="UTF52522.1"/>
    </source>
</evidence>
<proteinExistence type="predicted"/>
<evidence type="ECO:0000259" key="4">
    <source>
        <dbReference type="Pfam" id="PF15915"/>
    </source>
</evidence>
<dbReference type="GeneID" id="73290791"/>
<dbReference type="AlphaFoldDB" id="A0A9E7N9D8"/>
<reference evidence="5" key="1">
    <citation type="submission" date="2022-06" db="EMBL/GenBank/DDBJ databases">
        <title>Diverse halophilic archaea isolated from saline environments.</title>
        <authorList>
            <person name="Cui H.-L."/>
        </authorList>
    </citation>
    <scope>NUCLEOTIDE SEQUENCE</scope>
    <source>
        <strain evidence="5">WLHS1</strain>
    </source>
</reference>
<feature type="domain" description="Bacterioopsin transcriptional activator GAF and HTH associated" evidence="4">
    <location>
        <begin position="6"/>
        <end position="136"/>
    </location>
</feature>
<dbReference type="RefSeq" id="WP_254156478.1">
    <property type="nucleotide sequence ID" value="NZ_CP100355.1"/>
</dbReference>
<dbReference type="PANTHER" id="PTHR34236:SF1">
    <property type="entry name" value="DIMETHYL SULFOXIDE REDUCTASE TRANSCRIPTIONAL ACTIVATOR"/>
    <property type="match status" value="1"/>
</dbReference>
<keyword evidence="6" id="KW-1185">Reference proteome</keyword>
<dbReference type="Pfam" id="PF04967">
    <property type="entry name" value="HTH_10"/>
    <property type="match status" value="1"/>
</dbReference>
<feature type="domain" description="HTH bat-type" evidence="3">
    <location>
        <begin position="158"/>
        <end position="209"/>
    </location>
</feature>
<dbReference type="InterPro" id="IPR007050">
    <property type="entry name" value="HTH_bacterioopsin"/>
</dbReference>
<dbReference type="PANTHER" id="PTHR34236">
    <property type="entry name" value="DIMETHYL SULFOXIDE REDUCTASE TRANSCRIPTIONAL ACTIVATOR"/>
    <property type="match status" value="1"/>
</dbReference>
<evidence type="ECO:0000256" key="2">
    <source>
        <dbReference type="ARBA" id="ARBA00023163"/>
    </source>
</evidence>
<keyword evidence="2" id="KW-0804">Transcription</keyword>
<keyword evidence="1" id="KW-0805">Transcription regulation</keyword>
<dbReference type="EMBL" id="CP100355">
    <property type="protein sequence ID" value="UTF52522.1"/>
    <property type="molecule type" value="Genomic_DNA"/>
</dbReference>
<dbReference type="KEGG" id="sawl:NGM29_12055"/>
<evidence type="ECO:0000256" key="1">
    <source>
        <dbReference type="ARBA" id="ARBA00023015"/>
    </source>
</evidence>
<dbReference type="InterPro" id="IPR031803">
    <property type="entry name" value="BAT_GAF/HTH-assoc"/>
</dbReference>
<sequence length="227" mass="25804">MSVITEFTVPANAFALEHTLETLPDATVEVERLATHSREWVMPFLWVAADEDDLETLETTLRNDPSVNELTLLDSDSNVHYFNVDWAEPVQHLVDQIVDRHGVMQEAEAANGTWYLKLQFVDREALEEFQTFFHEQGYAFELQRMYPGSAPKEREYDLTPEQREALVTALRMGYFEVPREAQIEDLAEALDISTNAVSERLRRATGNLTSNALAVSLPSSVDVAVER</sequence>
<evidence type="ECO:0000259" key="3">
    <source>
        <dbReference type="Pfam" id="PF04967"/>
    </source>
</evidence>
<accession>A0A9E7N9D8</accession>
<gene>
    <name evidence="5" type="ORF">NGM29_12055</name>
</gene>
<protein>
    <submittedName>
        <fullName evidence="5">Helix-turn-helix domain-containing protein</fullName>
    </submittedName>
</protein>